<dbReference type="RefSeq" id="XP_010413522.1">
    <property type="nucleotide sequence ID" value="XM_010415220.1"/>
</dbReference>
<name>A0ABM0SMS7_CAMSA</name>
<gene>
    <name evidence="3" type="primary">LOC104699823</name>
</gene>
<evidence type="ECO:0000313" key="3">
    <source>
        <dbReference type="RefSeq" id="XP_010413522.1"/>
    </source>
</evidence>
<keyword evidence="2" id="KW-1185">Reference proteome</keyword>
<dbReference type="GeneID" id="104699823"/>
<accession>A0ABM0SMS7</accession>
<organism evidence="2 3">
    <name type="scientific">Camelina sativa</name>
    <name type="common">False flax</name>
    <name type="synonym">Myagrum sativum</name>
    <dbReference type="NCBI Taxonomy" id="90675"/>
    <lineage>
        <taxon>Eukaryota</taxon>
        <taxon>Viridiplantae</taxon>
        <taxon>Streptophyta</taxon>
        <taxon>Embryophyta</taxon>
        <taxon>Tracheophyta</taxon>
        <taxon>Spermatophyta</taxon>
        <taxon>Magnoliopsida</taxon>
        <taxon>eudicotyledons</taxon>
        <taxon>Gunneridae</taxon>
        <taxon>Pentapetalae</taxon>
        <taxon>rosids</taxon>
        <taxon>malvids</taxon>
        <taxon>Brassicales</taxon>
        <taxon>Brassicaceae</taxon>
        <taxon>Camelineae</taxon>
        <taxon>Camelina</taxon>
    </lineage>
</organism>
<reference evidence="2" key="1">
    <citation type="journal article" date="2014" name="Nat. Commun.">
        <title>The emerging biofuel crop Camelina sativa retains a highly undifferentiated hexaploid genome structure.</title>
        <authorList>
            <person name="Kagale S."/>
            <person name="Koh C."/>
            <person name="Nixon J."/>
            <person name="Bollina V."/>
            <person name="Clarke W.E."/>
            <person name="Tuteja R."/>
            <person name="Spillane C."/>
            <person name="Robinson S.J."/>
            <person name="Links M.G."/>
            <person name="Clarke C."/>
            <person name="Higgins E.E."/>
            <person name="Huebert T."/>
            <person name="Sharpe A.G."/>
            <person name="Parkin I.A."/>
        </authorList>
    </citation>
    <scope>NUCLEOTIDE SEQUENCE [LARGE SCALE GENOMIC DNA]</scope>
    <source>
        <strain evidence="2">cv. DH55</strain>
    </source>
</reference>
<evidence type="ECO:0000313" key="2">
    <source>
        <dbReference type="Proteomes" id="UP000694864"/>
    </source>
</evidence>
<evidence type="ECO:0000256" key="1">
    <source>
        <dbReference type="SAM" id="MobiDB-lite"/>
    </source>
</evidence>
<dbReference type="Proteomes" id="UP000694864">
    <property type="component" value="Chromosome 7"/>
</dbReference>
<reference evidence="3" key="2">
    <citation type="submission" date="2025-08" db="UniProtKB">
        <authorList>
            <consortium name="RefSeq"/>
        </authorList>
    </citation>
    <scope>IDENTIFICATION</scope>
    <source>
        <tissue evidence="3">Leaf</tissue>
    </source>
</reference>
<protein>
    <submittedName>
        <fullName evidence="3">Tubulin-folding cofactor D-like</fullName>
    </submittedName>
</protein>
<feature type="region of interest" description="Disordered" evidence="1">
    <location>
        <begin position="1"/>
        <end position="31"/>
    </location>
</feature>
<sequence>MSTSSSQRLAPDHSVTAVSQPESFDDQEDEDMDVPEILEEIIEMLLSGLRDTVCLKGHCGSLVCCKGYRSCNFTTNICSV</sequence>
<proteinExistence type="predicted"/>